<dbReference type="GO" id="GO:0004672">
    <property type="term" value="F:protein kinase activity"/>
    <property type="evidence" value="ECO:0007669"/>
    <property type="project" value="InterPro"/>
</dbReference>
<sequence length="206" mass="24355">MDFPYKKCTILKTIRSPNALKVEPVSPQIEAIPLYNCLNCLHLSPIHLNCSLGRTGWDNQWKRFERGAVLKKFDSVINKDFLNEMIILLKTNGEYSSRSFYGITKDPETYEYMMVLRYFKDGILRNHLKNNSNNINWNYKLNYLKRLANGFHIVHRDNNISGVLRYDKDLAFKICNRFSPFHTPELITHIYNSDARITHRPTFYEL</sequence>
<comment type="caution">
    <text evidence="2">The sequence shown here is derived from an EMBL/GenBank/DDBJ whole genome shotgun (WGS) entry which is preliminary data.</text>
</comment>
<proteinExistence type="predicted"/>
<dbReference type="Gene3D" id="1.10.510.10">
    <property type="entry name" value="Transferase(Phosphotransferase) domain 1"/>
    <property type="match status" value="1"/>
</dbReference>
<accession>A0A397J2D4</accession>
<dbReference type="AlphaFoldDB" id="A0A397J2D4"/>
<dbReference type="Proteomes" id="UP000266861">
    <property type="component" value="Unassembled WGS sequence"/>
</dbReference>
<dbReference type="EMBL" id="PQFF01000130">
    <property type="protein sequence ID" value="RHZ80176.1"/>
    <property type="molecule type" value="Genomic_DNA"/>
</dbReference>
<dbReference type="InterPro" id="IPR011009">
    <property type="entry name" value="Kinase-like_dom_sf"/>
</dbReference>
<feature type="domain" description="Serine-threonine/tyrosine-protein kinase catalytic" evidence="1">
    <location>
        <begin position="78"/>
        <end position="160"/>
    </location>
</feature>
<organism evidence="2 3">
    <name type="scientific">Diversispora epigaea</name>
    <dbReference type="NCBI Taxonomy" id="1348612"/>
    <lineage>
        <taxon>Eukaryota</taxon>
        <taxon>Fungi</taxon>
        <taxon>Fungi incertae sedis</taxon>
        <taxon>Mucoromycota</taxon>
        <taxon>Glomeromycotina</taxon>
        <taxon>Glomeromycetes</taxon>
        <taxon>Diversisporales</taxon>
        <taxon>Diversisporaceae</taxon>
        <taxon>Diversispora</taxon>
    </lineage>
</organism>
<protein>
    <recommendedName>
        <fullName evidence="1">Serine-threonine/tyrosine-protein kinase catalytic domain-containing protein</fullName>
    </recommendedName>
</protein>
<dbReference type="Pfam" id="PF07714">
    <property type="entry name" value="PK_Tyr_Ser-Thr"/>
    <property type="match status" value="1"/>
</dbReference>
<evidence type="ECO:0000313" key="3">
    <source>
        <dbReference type="Proteomes" id="UP000266861"/>
    </source>
</evidence>
<name>A0A397J2D4_9GLOM</name>
<gene>
    <name evidence="2" type="ORF">Glove_139g22</name>
</gene>
<evidence type="ECO:0000259" key="1">
    <source>
        <dbReference type="Pfam" id="PF07714"/>
    </source>
</evidence>
<evidence type="ECO:0000313" key="2">
    <source>
        <dbReference type="EMBL" id="RHZ80176.1"/>
    </source>
</evidence>
<dbReference type="SUPFAM" id="SSF56112">
    <property type="entry name" value="Protein kinase-like (PK-like)"/>
    <property type="match status" value="1"/>
</dbReference>
<dbReference type="InterPro" id="IPR001245">
    <property type="entry name" value="Ser-Thr/Tyr_kinase_cat_dom"/>
</dbReference>
<keyword evidence="3" id="KW-1185">Reference proteome</keyword>
<reference evidence="2 3" key="1">
    <citation type="submission" date="2018-08" db="EMBL/GenBank/DDBJ databases">
        <title>Genome and evolution of the arbuscular mycorrhizal fungus Diversispora epigaea (formerly Glomus versiforme) and its bacterial endosymbionts.</title>
        <authorList>
            <person name="Sun X."/>
            <person name="Fei Z."/>
            <person name="Harrison M."/>
        </authorList>
    </citation>
    <scope>NUCLEOTIDE SEQUENCE [LARGE SCALE GENOMIC DNA]</scope>
    <source>
        <strain evidence="2 3">IT104</strain>
    </source>
</reference>